<keyword evidence="4 7" id="KW-0413">Isomerase</keyword>
<dbReference type="AlphaFoldDB" id="A0A364JTY6"/>
<dbReference type="SFLD" id="SFLDF00010">
    <property type="entry name" value="dipeptide_epimerase"/>
    <property type="match status" value="1"/>
</dbReference>
<evidence type="ECO:0000256" key="2">
    <source>
        <dbReference type="ARBA" id="ARBA00022723"/>
    </source>
</evidence>
<dbReference type="Pfam" id="PF13378">
    <property type="entry name" value="MR_MLE_C"/>
    <property type="match status" value="1"/>
</dbReference>
<dbReference type="EMBL" id="QLMK01000009">
    <property type="protein sequence ID" value="RAK27578.1"/>
    <property type="molecule type" value="Genomic_DNA"/>
</dbReference>
<feature type="binding site" evidence="6">
    <location>
        <position position="223"/>
    </location>
    <ligand>
        <name>Mg(2+)</name>
        <dbReference type="ChEBI" id="CHEBI:18420"/>
    </ligand>
</feature>
<keyword evidence="3 6" id="KW-0460">Magnesium</keyword>
<comment type="cofactor">
    <cofactor evidence="6 7">
        <name>Mg(2+)</name>
        <dbReference type="ChEBI" id="CHEBI:18420"/>
    </cofactor>
    <text evidence="6 7">Binds 1 Mg(2+) ion per subunit.</text>
</comment>
<feature type="active site" description="Proton acceptor; specific for (S)-substrate epimerization" evidence="5">
    <location>
        <position position="245"/>
    </location>
</feature>
<evidence type="ECO:0000313" key="10">
    <source>
        <dbReference type="Proteomes" id="UP000249453"/>
    </source>
</evidence>
<comment type="caution">
    <text evidence="9">The sequence shown here is derived from an EMBL/GenBank/DDBJ whole genome shotgun (WGS) entry which is preliminary data.</text>
</comment>
<dbReference type="SUPFAM" id="SSF51604">
    <property type="entry name" value="Enolase C-terminal domain-like"/>
    <property type="match status" value="1"/>
</dbReference>
<dbReference type="InterPro" id="IPR029017">
    <property type="entry name" value="Enolase-like_N"/>
</dbReference>
<evidence type="ECO:0000256" key="4">
    <source>
        <dbReference type="ARBA" id="ARBA00023235"/>
    </source>
</evidence>
<dbReference type="SMART" id="SM00922">
    <property type="entry name" value="MR_MLE"/>
    <property type="match status" value="1"/>
</dbReference>
<dbReference type="Pfam" id="PF02746">
    <property type="entry name" value="MR_MLE_N"/>
    <property type="match status" value="1"/>
</dbReference>
<accession>A0A364JTY6</accession>
<organism evidence="9 10">
    <name type="scientific">Falsochrobactrum ovis</name>
    <dbReference type="NCBI Taxonomy" id="1293442"/>
    <lineage>
        <taxon>Bacteria</taxon>
        <taxon>Pseudomonadati</taxon>
        <taxon>Pseudomonadota</taxon>
        <taxon>Alphaproteobacteria</taxon>
        <taxon>Hyphomicrobiales</taxon>
        <taxon>Brucellaceae</taxon>
        <taxon>Falsochrobactrum</taxon>
    </lineage>
</organism>
<dbReference type="PANTHER" id="PTHR48080:SF3">
    <property type="entry name" value="ENOLASE SUPERFAMILY MEMBER DDB_G0284701"/>
    <property type="match status" value="1"/>
</dbReference>
<name>A0A364JTY6_9HYPH</name>
<evidence type="ECO:0000256" key="5">
    <source>
        <dbReference type="PIRSR" id="PIRSR634603-1"/>
    </source>
</evidence>
<dbReference type="EC" id="5.1.1.-" evidence="7"/>
<dbReference type="PANTHER" id="PTHR48080">
    <property type="entry name" value="D-GALACTONATE DEHYDRATASE-RELATED"/>
    <property type="match status" value="1"/>
</dbReference>
<evidence type="ECO:0000256" key="1">
    <source>
        <dbReference type="ARBA" id="ARBA00008031"/>
    </source>
</evidence>
<dbReference type="Proteomes" id="UP000249453">
    <property type="component" value="Unassembled WGS sequence"/>
</dbReference>
<comment type="similarity">
    <text evidence="1 7">Belongs to the mandelate racemase/muconate lactonizing enzyme family.</text>
</comment>
<dbReference type="OrthoDB" id="9782675at2"/>
<dbReference type="InterPro" id="IPR029065">
    <property type="entry name" value="Enolase_C-like"/>
</dbReference>
<reference evidence="9 10" key="1">
    <citation type="submission" date="2018-06" db="EMBL/GenBank/DDBJ databases">
        <title>Genomic Encyclopedia of Type Strains, Phase IV (KMG-IV): sequencing the most valuable type-strain genomes for metagenomic binning, comparative biology and taxonomic classification.</title>
        <authorList>
            <person name="Goeker M."/>
        </authorList>
    </citation>
    <scope>NUCLEOTIDE SEQUENCE [LARGE SCALE GENOMIC DNA]</scope>
    <source>
        <strain evidence="9 10">DSM 26720</strain>
    </source>
</reference>
<feature type="binding site" evidence="6">
    <location>
        <position position="200"/>
    </location>
    <ligand>
        <name>Mg(2+)</name>
        <dbReference type="ChEBI" id="CHEBI:18420"/>
    </ligand>
</feature>
<keyword evidence="10" id="KW-1185">Reference proteome</keyword>
<dbReference type="NCBIfam" id="NF042940">
    <property type="entry name" value="racemase_DgcA"/>
    <property type="match status" value="1"/>
</dbReference>
<keyword evidence="2 6" id="KW-0479">Metal-binding</keyword>
<protein>
    <recommendedName>
        <fullName evidence="7">Dipeptide epimerase</fullName>
        <ecNumber evidence="7">5.1.1.-</ecNumber>
    </recommendedName>
</protein>
<dbReference type="RefSeq" id="WP_111575697.1">
    <property type="nucleotide sequence ID" value="NZ_JBHEEY010000009.1"/>
</dbReference>
<dbReference type="InterPro" id="IPR036849">
    <property type="entry name" value="Enolase-like_C_sf"/>
</dbReference>
<dbReference type="InterPro" id="IPR034603">
    <property type="entry name" value="Dipeptide_epimerase"/>
</dbReference>
<dbReference type="SFLD" id="SFLDS00001">
    <property type="entry name" value="Enolase"/>
    <property type="match status" value="1"/>
</dbReference>
<feature type="domain" description="Mandelate racemase/muconate lactonizing enzyme C-terminal" evidence="8">
    <location>
        <begin position="130"/>
        <end position="221"/>
    </location>
</feature>
<dbReference type="Gene3D" id="3.30.390.10">
    <property type="entry name" value="Enolase-like, N-terminal domain"/>
    <property type="match status" value="1"/>
</dbReference>
<dbReference type="InterPro" id="IPR013342">
    <property type="entry name" value="Mandelate_racemase_C"/>
</dbReference>
<dbReference type="CDD" id="cd03319">
    <property type="entry name" value="L-Ala-DL-Glu_epimerase"/>
    <property type="match status" value="1"/>
</dbReference>
<evidence type="ECO:0000256" key="6">
    <source>
        <dbReference type="PIRSR" id="PIRSR634603-3"/>
    </source>
</evidence>
<evidence type="ECO:0000259" key="8">
    <source>
        <dbReference type="SMART" id="SM00922"/>
    </source>
</evidence>
<feature type="active site" description="Proton acceptor; specific for (R)-substrate epimerization" evidence="5">
    <location>
        <position position="149"/>
    </location>
</feature>
<evidence type="ECO:0000256" key="3">
    <source>
        <dbReference type="ARBA" id="ARBA00022842"/>
    </source>
</evidence>
<dbReference type="GO" id="GO:0046872">
    <property type="term" value="F:metal ion binding"/>
    <property type="evidence" value="ECO:0007669"/>
    <property type="project" value="UniProtKB-KW"/>
</dbReference>
<dbReference type="SFLD" id="SFLDG00180">
    <property type="entry name" value="muconate_cycloisomerase"/>
    <property type="match status" value="1"/>
</dbReference>
<gene>
    <name evidence="9" type="ORF">C7374_10953</name>
</gene>
<sequence length="326" mass="34981">MQNNLKIISERYPIAGKFTISRGSKTEAEVVVCEIHRGNLVGRGECVPYTRYGESVTSVIQQIEAVRMEIQAGASRQEIQSLMAAGAARNAVDCAYWDLEAKLTGVSVAELLGIETRPLQTAVTVSLGSSREMAESAARLAHYPFIKVKLGAENDIERMHAIAEAAPNSRIIIDANEGWTVDNIEENMAAAANAGVVLIEQPLPASHDEILEEIARPLTICADESAHTLEGLSKLAKRYDAVNIKLDKTGGLTEALAMRDKAIELGLQIMVGCMVGTSLGMAPAVLLAQKADVVDLDGPLLLAHDREPGLRYDGALVYPPGKALWG</sequence>
<dbReference type="InterPro" id="IPR034593">
    <property type="entry name" value="DgoD-like"/>
</dbReference>
<dbReference type="SUPFAM" id="SSF54826">
    <property type="entry name" value="Enolase N-terminal domain-like"/>
    <property type="match status" value="1"/>
</dbReference>
<dbReference type="GO" id="GO:0016855">
    <property type="term" value="F:racemase and epimerase activity, acting on amino acids and derivatives"/>
    <property type="evidence" value="ECO:0007669"/>
    <property type="project" value="UniProtKB-UniRule"/>
</dbReference>
<evidence type="ECO:0000256" key="7">
    <source>
        <dbReference type="RuleBase" id="RU366006"/>
    </source>
</evidence>
<evidence type="ECO:0000313" key="9">
    <source>
        <dbReference type="EMBL" id="RAK27578.1"/>
    </source>
</evidence>
<proteinExistence type="inferred from homology"/>
<feature type="binding site" evidence="6">
    <location>
        <position position="174"/>
    </location>
    <ligand>
        <name>Mg(2+)</name>
        <dbReference type="ChEBI" id="CHEBI:18420"/>
    </ligand>
</feature>
<dbReference type="InterPro" id="IPR013341">
    <property type="entry name" value="Mandelate_racemase_N_dom"/>
</dbReference>
<dbReference type="Gene3D" id="3.20.20.120">
    <property type="entry name" value="Enolase-like C-terminal domain"/>
    <property type="match status" value="1"/>
</dbReference>